<organism evidence="8 9">
    <name type="scientific">Ajellomyces capsulatus</name>
    <name type="common">Darling's disease fungus</name>
    <name type="synonym">Histoplasma capsulatum</name>
    <dbReference type="NCBI Taxonomy" id="5037"/>
    <lineage>
        <taxon>Eukaryota</taxon>
        <taxon>Fungi</taxon>
        <taxon>Dikarya</taxon>
        <taxon>Ascomycota</taxon>
        <taxon>Pezizomycotina</taxon>
        <taxon>Eurotiomycetes</taxon>
        <taxon>Eurotiomycetidae</taxon>
        <taxon>Onygenales</taxon>
        <taxon>Ajellomycetaceae</taxon>
        <taxon>Histoplasma</taxon>
    </lineage>
</organism>
<keyword evidence="2 6" id="KW-0812">Transmembrane</keyword>
<evidence type="ECO:0000256" key="1">
    <source>
        <dbReference type="ARBA" id="ARBA00004141"/>
    </source>
</evidence>
<feature type="region of interest" description="Disordered" evidence="5">
    <location>
        <begin position="342"/>
        <end position="362"/>
    </location>
</feature>
<dbReference type="GO" id="GO:0004930">
    <property type="term" value="F:G protein-coupled receptor activity"/>
    <property type="evidence" value="ECO:0007669"/>
    <property type="project" value="TreeGrafter"/>
</dbReference>
<dbReference type="InterPro" id="IPR022596">
    <property type="entry name" value="GPR1/2/3_C"/>
</dbReference>
<comment type="subcellular location">
    <subcellularLocation>
        <location evidence="1">Membrane</location>
        <topology evidence="1">Multi-pass membrane protein</topology>
    </subcellularLocation>
</comment>
<evidence type="ECO:0000256" key="6">
    <source>
        <dbReference type="SAM" id="Phobius"/>
    </source>
</evidence>
<feature type="transmembrane region" description="Helical" evidence="6">
    <location>
        <begin position="168"/>
        <end position="190"/>
    </location>
</feature>
<feature type="region of interest" description="Disordered" evidence="5">
    <location>
        <begin position="404"/>
        <end position="436"/>
    </location>
</feature>
<evidence type="ECO:0000256" key="3">
    <source>
        <dbReference type="ARBA" id="ARBA00022989"/>
    </source>
</evidence>
<keyword evidence="3 6" id="KW-1133">Transmembrane helix</keyword>
<dbReference type="EMBL" id="CP069109">
    <property type="protein sequence ID" value="QSS59668.1"/>
    <property type="molecule type" value="Genomic_DNA"/>
</dbReference>
<feature type="transmembrane region" description="Helical" evidence="6">
    <location>
        <begin position="295"/>
        <end position="319"/>
    </location>
</feature>
<protein>
    <submittedName>
        <fullName evidence="8">Integral membrane protein</fullName>
    </submittedName>
</protein>
<feature type="transmembrane region" description="Helical" evidence="6">
    <location>
        <begin position="260"/>
        <end position="283"/>
    </location>
</feature>
<evidence type="ECO:0000313" key="9">
    <source>
        <dbReference type="Proteomes" id="UP000663671"/>
    </source>
</evidence>
<feature type="domain" description="G protein-coupled receptor GPR1/2/3 C-terminal" evidence="7">
    <location>
        <begin position="255"/>
        <end position="323"/>
    </location>
</feature>
<feature type="transmembrane region" description="Helical" evidence="6">
    <location>
        <begin position="81"/>
        <end position="104"/>
    </location>
</feature>
<dbReference type="GO" id="GO:0007189">
    <property type="term" value="P:adenylate cyclase-activating G protein-coupled receptor signaling pathway"/>
    <property type="evidence" value="ECO:0007669"/>
    <property type="project" value="TreeGrafter"/>
</dbReference>
<proteinExistence type="predicted"/>
<feature type="compositionally biased region" description="Polar residues" evidence="5">
    <location>
        <begin position="412"/>
        <end position="423"/>
    </location>
</feature>
<evidence type="ECO:0000256" key="5">
    <source>
        <dbReference type="SAM" id="MobiDB-lite"/>
    </source>
</evidence>
<dbReference type="OrthoDB" id="100006at2759"/>
<evidence type="ECO:0000256" key="2">
    <source>
        <dbReference type="ARBA" id="ARBA00022692"/>
    </source>
</evidence>
<reference evidence="8" key="1">
    <citation type="submission" date="2021-01" db="EMBL/GenBank/DDBJ databases">
        <title>Chromosome-level genome assembly of a human fungal pathogen reveals clustering of transcriptionally co-regulated genes.</title>
        <authorList>
            <person name="Voorhies M."/>
            <person name="Cohen S."/>
            <person name="Shea T.P."/>
            <person name="Petrus S."/>
            <person name="Munoz J.F."/>
            <person name="Poplawski S."/>
            <person name="Goldman W.E."/>
            <person name="Michael T."/>
            <person name="Cuomo C.A."/>
            <person name="Sil A."/>
            <person name="Beyhan S."/>
        </authorList>
    </citation>
    <scope>NUCLEOTIDE SEQUENCE</scope>
    <source>
        <strain evidence="8">WU24</strain>
    </source>
</reference>
<name>A0A8A1LZP9_AJECA</name>
<sequence length="436" mass="49656">MSPSLALAVHQRQPLQEALPNPPNLTLVMDRLLETNMDLAAAMWGGYGPSDANSFEARSLAPRRVTPLIIDPLPVEHRRGLIGVAITSILSTISTGVLFIVFTYRLIYWRKYYPTYLGYNQFLILIYNLLLADFQQAIGFFLSIHWVITDQITYRSRMCFAQGWLLQIGDPASGLFVLSIAVHTFVMVLMGRKLSHRLFITCCWIDENFDSYRLWTHYLWIFVSEFGSVVLYALLFFHLRHQVAQSALLGRGQKEHLRRLRRVIGYMVLYPIAYIVLSLPLAAGRMMTARGGKLSVTYFCTAGAVIASSGFVDVVMYTLTRRALLLDSELTNGDRFYHSQRVGHSHTTTVTTENKQSRLDNSILHRREVTETDTRVDRDGSTDNIVQPIELNELGKVYQKTTIEITTEPAEDTSTSPDSSVNETRMPPPSRTWHRR</sequence>
<dbReference type="VEuPathDB" id="FungiDB:I7I51_09104"/>
<feature type="transmembrane region" description="Helical" evidence="6">
    <location>
        <begin position="124"/>
        <end position="148"/>
    </location>
</feature>
<evidence type="ECO:0000259" key="7">
    <source>
        <dbReference type="Pfam" id="PF11970"/>
    </source>
</evidence>
<keyword evidence="4 6" id="KW-0472">Membrane</keyword>
<gene>
    <name evidence="8" type="ORF">I7I51_09104</name>
</gene>
<dbReference type="Gene3D" id="1.20.1070.10">
    <property type="entry name" value="Rhodopsin 7-helix transmembrane proteins"/>
    <property type="match status" value="1"/>
</dbReference>
<dbReference type="GO" id="GO:0005886">
    <property type="term" value="C:plasma membrane"/>
    <property type="evidence" value="ECO:0007669"/>
    <property type="project" value="TreeGrafter"/>
</dbReference>
<evidence type="ECO:0000256" key="4">
    <source>
        <dbReference type="ARBA" id="ARBA00023136"/>
    </source>
</evidence>
<evidence type="ECO:0000313" key="8">
    <source>
        <dbReference type="EMBL" id="QSS59668.1"/>
    </source>
</evidence>
<accession>A0A8A1LZP9</accession>
<dbReference type="Proteomes" id="UP000663671">
    <property type="component" value="Chromosome 2"/>
</dbReference>
<dbReference type="SUPFAM" id="SSF81321">
    <property type="entry name" value="Family A G protein-coupled receptor-like"/>
    <property type="match status" value="1"/>
</dbReference>
<dbReference type="PANTHER" id="PTHR23112:SF37">
    <property type="entry name" value="G PROTEIN-COUPLED RECEPTOR GPR1"/>
    <property type="match status" value="1"/>
</dbReference>
<dbReference type="AlphaFoldDB" id="A0A8A1LZP9"/>
<dbReference type="PANTHER" id="PTHR23112">
    <property type="entry name" value="G PROTEIN-COUPLED RECEPTOR 157-RELATED"/>
    <property type="match status" value="1"/>
</dbReference>
<dbReference type="Pfam" id="PF11970">
    <property type="entry name" value="GPR_Gpa2_C"/>
    <property type="match status" value="1"/>
</dbReference>
<feature type="transmembrane region" description="Helical" evidence="6">
    <location>
        <begin position="218"/>
        <end position="239"/>
    </location>
</feature>
<feature type="compositionally biased region" description="Polar residues" evidence="5">
    <location>
        <begin position="345"/>
        <end position="354"/>
    </location>
</feature>